<dbReference type="Pfam" id="PF09423">
    <property type="entry name" value="PhoD"/>
    <property type="match status" value="1"/>
</dbReference>
<dbReference type="InterPro" id="IPR006311">
    <property type="entry name" value="TAT_signal"/>
</dbReference>
<dbReference type="InterPro" id="IPR032093">
    <property type="entry name" value="PhoD_N"/>
</dbReference>
<evidence type="ECO:0000259" key="2">
    <source>
        <dbReference type="Pfam" id="PF16655"/>
    </source>
</evidence>
<dbReference type="RefSeq" id="WP_307198186.1">
    <property type="nucleotide sequence ID" value="NZ_JAUTAN010000001.1"/>
</dbReference>
<dbReference type="Pfam" id="PF16655">
    <property type="entry name" value="PhoD_N"/>
    <property type="match status" value="1"/>
</dbReference>
<sequence length="573" mass="62868">MTETSSSCAPRPELPPVRRRTVLAGSAVAGAAVAGAAAVADPWGSPAAQAATSPYFQHGVASGDPLPDRVVLWTRVTPQRDATPGSGRGGNVTVEWQVATDTRFLHLAARGTYRTGPAADHTVKVDATGLRPGTRYVYRFLLNGVPSPVGRTRTAPAATAVPDRLRLGVVSCANLQAGYFHAYRHLAQRDDLDAILHLGDYLYEYGPGEYGLGRDNVDVRRHVPAREMVSLADHRQRHAQYKQDPDLQWLHSKYPFIVTWDDHETTNDAWRGGAENHQPATEGDWATRRARAHRAYDEWMPVRMNGTAALGDGTRLFRSLRFGRLAQLSMLDLRTYRDEQVAYPAVDARVSDPARTITGRAQLDWLKDALGTTQVQWKLVGNPVMIAPVTFAQLPTELLDPVNDVTHLLPRDGSPYNVDQWDGYTDDRRELFTHIRDRGIRDTVFVTGDIHSGWAADLPYDVATYPLGRSAGVEFVASSVTSNNLKDILGVPPRTGSLAVESAIRLANRHVRYLDFDSHGYSVLDVTSARVQMDWYVTGPRDQRGAGSTHAVSFQTLAGTNTISRAAGPVGGR</sequence>
<protein>
    <submittedName>
        <fullName evidence="3">Alkaline phosphatase D</fullName>
        <ecNumber evidence="3">3.1.3.1</ecNumber>
    </submittedName>
</protein>
<reference evidence="3" key="1">
    <citation type="submission" date="2023-07" db="EMBL/GenBank/DDBJ databases">
        <title>Functional and genomic diversity of the sorghum phyllosphere microbiome.</title>
        <authorList>
            <person name="Shade A."/>
        </authorList>
    </citation>
    <scope>NUCLEOTIDE SEQUENCE</scope>
    <source>
        <strain evidence="3">SORGH_AS_1067</strain>
    </source>
</reference>
<dbReference type="CDD" id="cd07389">
    <property type="entry name" value="MPP_PhoD"/>
    <property type="match status" value="1"/>
</dbReference>
<gene>
    <name evidence="3" type="ORF">QE405_000006</name>
</gene>
<dbReference type="Proteomes" id="UP001239215">
    <property type="component" value="Unassembled WGS sequence"/>
</dbReference>
<evidence type="ECO:0000259" key="1">
    <source>
        <dbReference type="Pfam" id="PF09423"/>
    </source>
</evidence>
<feature type="domain" description="Phospholipase D N-terminal" evidence="2">
    <location>
        <begin position="58"/>
        <end position="154"/>
    </location>
</feature>
<dbReference type="Gene3D" id="3.60.21.70">
    <property type="entry name" value="PhoD-like phosphatase"/>
    <property type="match status" value="1"/>
</dbReference>
<dbReference type="Gene3D" id="2.60.40.380">
    <property type="entry name" value="Purple acid phosphatase-like, N-terminal"/>
    <property type="match status" value="1"/>
</dbReference>
<dbReference type="EC" id="3.1.3.1" evidence="3"/>
<dbReference type="InterPro" id="IPR038607">
    <property type="entry name" value="PhoD-like_sf"/>
</dbReference>
<dbReference type="GO" id="GO:0004035">
    <property type="term" value="F:alkaline phosphatase activity"/>
    <property type="evidence" value="ECO:0007669"/>
    <property type="project" value="UniProtKB-EC"/>
</dbReference>
<proteinExistence type="predicted"/>
<organism evidence="3 4">
    <name type="scientific">Nocardioides zeae</name>
    <dbReference type="NCBI Taxonomy" id="1457234"/>
    <lineage>
        <taxon>Bacteria</taxon>
        <taxon>Bacillati</taxon>
        <taxon>Actinomycetota</taxon>
        <taxon>Actinomycetes</taxon>
        <taxon>Propionibacteriales</taxon>
        <taxon>Nocardioidaceae</taxon>
        <taxon>Nocardioides</taxon>
    </lineage>
</organism>
<accession>A0AAJ1U1U7</accession>
<dbReference type="AlphaFoldDB" id="A0AAJ1U1U7"/>
<dbReference type="EMBL" id="JAUTAN010000001">
    <property type="protein sequence ID" value="MDQ1102722.1"/>
    <property type="molecule type" value="Genomic_DNA"/>
</dbReference>
<dbReference type="InterPro" id="IPR052900">
    <property type="entry name" value="Phospholipid_Metab_Enz"/>
</dbReference>
<keyword evidence="3" id="KW-0378">Hydrolase</keyword>
<evidence type="ECO:0000313" key="4">
    <source>
        <dbReference type="Proteomes" id="UP001239215"/>
    </source>
</evidence>
<dbReference type="PANTHER" id="PTHR43606:SF2">
    <property type="entry name" value="ALKALINE PHOSPHATASE FAMILY PROTEIN (AFU_ORTHOLOGUE AFUA_5G03860)"/>
    <property type="match status" value="1"/>
</dbReference>
<evidence type="ECO:0000313" key="3">
    <source>
        <dbReference type="EMBL" id="MDQ1102722.1"/>
    </source>
</evidence>
<feature type="domain" description="PhoD-like phosphatase metallophosphatase" evidence="1">
    <location>
        <begin position="167"/>
        <end position="535"/>
    </location>
</feature>
<comment type="caution">
    <text evidence="3">The sequence shown here is derived from an EMBL/GenBank/DDBJ whole genome shotgun (WGS) entry which is preliminary data.</text>
</comment>
<dbReference type="PROSITE" id="PS51318">
    <property type="entry name" value="TAT"/>
    <property type="match status" value="1"/>
</dbReference>
<dbReference type="InterPro" id="IPR029052">
    <property type="entry name" value="Metallo-depent_PP-like"/>
</dbReference>
<dbReference type="SUPFAM" id="SSF56300">
    <property type="entry name" value="Metallo-dependent phosphatases"/>
    <property type="match status" value="1"/>
</dbReference>
<name>A0AAJ1U1U7_9ACTN</name>
<dbReference type="InterPro" id="IPR018946">
    <property type="entry name" value="PhoD-like_MPP"/>
</dbReference>
<dbReference type="PANTHER" id="PTHR43606">
    <property type="entry name" value="PHOSPHATASE, PUTATIVE (AFU_ORTHOLOGUE AFUA_6G08710)-RELATED"/>
    <property type="match status" value="1"/>
</dbReference>